<dbReference type="EMBL" id="CAJVQA010011336">
    <property type="protein sequence ID" value="CAG8706288.1"/>
    <property type="molecule type" value="Genomic_DNA"/>
</dbReference>
<proteinExistence type="predicted"/>
<name>A0A9N9HUA6_9GLOM</name>
<feature type="non-terminal residue" evidence="1">
    <location>
        <position position="48"/>
    </location>
</feature>
<reference evidence="1" key="1">
    <citation type="submission" date="2021-06" db="EMBL/GenBank/DDBJ databases">
        <authorList>
            <person name="Kallberg Y."/>
            <person name="Tangrot J."/>
            <person name="Rosling A."/>
        </authorList>
    </citation>
    <scope>NUCLEOTIDE SEQUENCE</scope>
    <source>
        <strain evidence="1">FL966</strain>
    </source>
</reference>
<comment type="caution">
    <text evidence="1">The sequence shown here is derived from an EMBL/GenBank/DDBJ whole genome shotgun (WGS) entry which is preliminary data.</text>
</comment>
<keyword evidence="2" id="KW-1185">Reference proteome</keyword>
<dbReference type="Proteomes" id="UP000789759">
    <property type="component" value="Unassembled WGS sequence"/>
</dbReference>
<sequence>KVYKEQFYPEAEKTLLSKFKIQFKASKINTNFFKPKPNKTIVGNTSKS</sequence>
<feature type="non-terminal residue" evidence="1">
    <location>
        <position position="1"/>
    </location>
</feature>
<organism evidence="1 2">
    <name type="scientific">Cetraspora pellucida</name>
    <dbReference type="NCBI Taxonomy" id="1433469"/>
    <lineage>
        <taxon>Eukaryota</taxon>
        <taxon>Fungi</taxon>
        <taxon>Fungi incertae sedis</taxon>
        <taxon>Mucoromycota</taxon>
        <taxon>Glomeromycotina</taxon>
        <taxon>Glomeromycetes</taxon>
        <taxon>Diversisporales</taxon>
        <taxon>Gigasporaceae</taxon>
        <taxon>Cetraspora</taxon>
    </lineage>
</organism>
<accession>A0A9N9HUA6</accession>
<evidence type="ECO:0000313" key="2">
    <source>
        <dbReference type="Proteomes" id="UP000789759"/>
    </source>
</evidence>
<protein>
    <submittedName>
        <fullName evidence="1">8411_t:CDS:1</fullName>
    </submittedName>
</protein>
<gene>
    <name evidence="1" type="ORF">CPELLU_LOCUS12094</name>
</gene>
<dbReference type="AlphaFoldDB" id="A0A9N9HUA6"/>
<evidence type="ECO:0000313" key="1">
    <source>
        <dbReference type="EMBL" id="CAG8706288.1"/>
    </source>
</evidence>